<proteinExistence type="inferred from homology"/>
<dbReference type="Proteomes" id="UP000799302">
    <property type="component" value="Unassembled WGS sequence"/>
</dbReference>
<name>A0A6A6UQ37_9PEZI</name>
<evidence type="ECO:0000313" key="4">
    <source>
        <dbReference type="EMBL" id="KAF2673846.1"/>
    </source>
</evidence>
<sequence length="339" mass="37089">MSSAKPLLVVLGATGNQGGSVIAHFLSVSPSSYALRAVTRDPSSAKATSLASQGVEVVVGDFDDPKSLDKAFDGASIIFAATDFVQLMLSASLRERAAATGEPPGFYIRDYEAQQNKNIIDAAAKVTTLDRFIFSGLPNVNKLSEGKYAHVYYCDSKALAEEYGKAKYPQLWEKTSVFYAGFFLENLIGEDGAFRPTLNKSKDTLIAQKGEPLTTVLFPWYSAVQDTGPFVAALIHAAPGQKLLGVNQWLSLQDIYKIMAHTMGKAIRFVDSTPTISIGDPEFQRAHKGLIGFSVEFGYDGSKVDKTVLRPEELNKSIRLPSVEDWIKQQDWDNILQCE</sequence>
<dbReference type="AlphaFoldDB" id="A0A6A6UQ37"/>
<dbReference type="InterPro" id="IPR051164">
    <property type="entry name" value="NmrA-like_oxidored"/>
</dbReference>
<dbReference type="InterPro" id="IPR036291">
    <property type="entry name" value="NAD(P)-bd_dom_sf"/>
</dbReference>
<dbReference type="SUPFAM" id="SSF51735">
    <property type="entry name" value="NAD(P)-binding Rossmann-fold domains"/>
    <property type="match status" value="1"/>
</dbReference>
<organism evidence="4 5">
    <name type="scientific">Microthyrium microscopicum</name>
    <dbReference type="NCBI Taxonomy" id="703497"/>
    <lineage>
        <taxon>Eukaryota</taxon>
        <taxon>Fungi</taxon>
        <taxon>Dikarya</taxon>
        <taxon>Ascomycota</taxon>
        <taxon>Pezizomycotina</taxon>
        <taxon>Dothideomycetes</taxon>
        <taxon>Dothideomycetes incertae sedis</taxon>
        <taxon>Microthyriales</taxon>
        <taxon>Microthyriaceae</taxon>
        <taxon>Microthyrium</taxon>
    </lineage>
</organism>
<dbReference type="Pfam" id="PF05368">
    <property type="entry name" value="NmrA"/>
    <property type="match status" value="1"/>
</dbReference>
<protein>
    <submittedName>
        <fullName evidence="4">NmrA-like family protein</fullName>
    </submittedName>
</protein>
<evidence type="ECO:0000313" key="5">
    <source>
        <dbReference type="Proteomes" id="UP000799302"/>
    </source>
</evidence>
<accession>A0A6A6UQ37</accession>
<evidence type="ECO:0000256" key="2">
    <source>
        <dbReference type="ARBA" id="ARBA00022857"/>
    </source>
</evidence>
<dbReference type="PANTHER" id="PTHR42748">
    <property type="entry name" value="NITROGEN METABOLITE REPRESSION PROTEIN NMRA FAMILY MEMBER"/>
    <property type="match status" value="1"/>
</dbReference>
<comment type="similarity">
    <text evidence="1">Belongs to the NmrA-type oxidoreductase family.</text>
</comment>
<dbReference type="InterPro" id="IPR008030">
    <property type="entry name" value="NmrA-like"/>
</dbReference>
<keyword evidence="2" id="KW-0521">NADP</keyword>
<keyword evidence="5" id="KW-1185">Reference proteome</keyword>
<dbReference type="PANTHER" id="PTHR42748:SF26">
    <property type="entry name" value="NMRA-LIKE DOMAIN-CONTAINING PROTEIN"/>
    <property type="match status" value="1"/>
</dbReference>
<dbReference type="GO" id="GO:0005634">
    <property type="term" value="C:nucleus"/>
    <property type="evidence" value="ECO:0007669"/>
    <property type="project" value="TreeGrafter"/>
</dbReference>
<dbReference type="EMBL" id="MU004231">
    <property type="protein sequence ID" value="KAF2673846.1"/>
    <property type="molecule type" value="Genomic_DNA"/>
</dbReference>
<reference evidence="4" key="1">
    <citation type="journal article" date="2020" name="Stud. Mycol.">
        <title>101 Dothideomycetes genomes: a test case for predicting lifestyles and emergence of pathogens.</title>
        <authorList>
            <person name="Haridas S."/>
            <person name="Albert R."/>
            <person name="Binder M."/>
            <person name="Bloem J."/>
            <person name="Labutti K."/>
            <person name="Salamov A."/>
            <person name="Andreopoulos B."/>
            <person name="Baker S."/>
            <person name="Barry K."/>
            <person name="Bills G."/>
            <person name="Bluhm B."/>
            <person name="Cannon C."/>
            <person name="Castanera R."/>
            <person name="Culley D."/>
            <person name="Daum C."/>
            <person name="Ezra D."/>
            <person name="Gonzalez J."/>
            <person name="Henrissat B."/>
            <person name="Kuo A."/>
            <person name="Liang C."/>
            <person name="Lipzen A."/>
            <person name="Lutzoni F."/>
            <person name="Magnuson J."/>
            <person name="Mondo S."/>
            <person name="Nolan M."/>
            <person name="Ohm R."/>
            <person name="Pangilinan J."/>
            <person name="Park H.-J."/>
            <person name="Ramirez L."/>
            <person name="Alfaro M."/>
            <person name="Sun H."/>
            <person name="Tritt A."/>
            <person name="Yoshinaga Y."/>
            <person name="Zwiers L.-H."/>
            <person name="Turgeon B."/>
            <person name="Goodwin S."/>
            <person name="Spatafora J."/>
            <person name="Crous P."/>
            <person name="Grigoriev I."/>
        </authorList>
    </citation>
    <scope>NUCLEOTIDE SEQUENCE</scope>
    <source>
        <strain evidence="4">CBS 115976</strain>
    </source>
</reference>
<evidence type="ECO:0000256" key="1">
    <source>
        <dbReference type="ARBA" id="ARBA00006328"/>
    </source>
</evidence>
<dbReference type="Gene3D" id="3.40.50.720">
    <property type="entry name" value="NAD(P)-binding Rossmann-like Domain"/>
    <property type="match status" value="1"/>
</dbReference>
<gene>
    <name evidence="4" type="ORF">BT63DRAFT_167783</name>
</gene>
<feature type="domain" description="NmrA-like" evidence="3">
    <location>
        <begin position="7"/>
        <end position="271"/>
    </location>
</feature>
<dbReference type="Gene3D" id="3.90.25.10">
    <property type="entry name" value="UDP-galactose 4-epimerase, domain 1"/>
    <property type="match status" value="1"/>
</dbReference>
<evidence type="ECO:0000259" key="3">
    <source>
        <dbReference type="Pfam" id="PF05368"/>
    </source>
</evidence>
<dbReference type="OrthoDB" id="3358371at2759"/>